<reference evidence="1" key="1">
    <citation type="submission" date="2018-06" db="EMBL/GenBank/DDBJ databases">
        <authorList>
            <person name="Zhirakovskaya E."/>
        </authorList>
    </citation>
    <scope>NUCLEOTIDE SEQUENCE</scope>
</reference>
<dbReference type="SUPFAM" id="SSF54913">
    <property type="entry name" value="GlnB-like"/>
    <property type="match status" value="1"/>
</dbReference>
<accession>A0A3B1CSR2</accession>
<dbReference type="AlphaFoldDB" id="A0A3B1CSR2"/>
<evidence type="ECO:0000313" key="1">
    <source>
        <dbReference type="EMBL" id="VAX33049.1"/>
    </source>
</evidence>
<organism evidence="1">
    <name type="scientific">hydrothermal vent metagenome</name>
    <dbReference type="NCBI Taxonomy" id="652676"/>
    <lineage>
        <taxon>unclassified sequences</taxon>
        <taxon>metagenomes</taxon>
        <taxon>ecological metagenomes</taxon>
    </lineage>
</organism>
<gene>
    <name evidence="1" type="ORF">MNBD_NITROSPIRAE03-270</name>
</gene>
<feature type="non-terminal residue" evidence="1">
    <location>
        <position position="1"/>
    </location>
</feature>
<sequence>KIFVAPIGGAVRIRTGEMDGEAIA</sequence>
<proteinExistence type="predicted"/>
<dbReference type="EMBL" id="UOGI01000160">
    <property type="protein sequence ID" value="VAX33049.1"/>
    <property type="molecule type" value="Genomic_DNA"/>
</dbReference>
<protein>
    <recommendedName>
        <fullName evidence="2">Nitrogen regulatory protein P-II</fullName>
    </recommendedName>
</protein>
<name>A0A3B1CSR2_9ZZZZ</name>
<evidence type="ECO:0008006" key="2">
    <source>
        <dbReference type="Google" id="ProtNLM"/>
    </source>
</evidence>
<dbReference type="InterPro" id="IPR011322">
    <property type="entry name" value="N-reg_PII-like_a/b"/>
</dbReference>